<dbReference type="PROSITE" id="PS00397">
    <property type="entry name" value="RECOMBINASES_1"/>
    <property type="match status" value="1"/>
</dbReference>
<evidence type="ECO:0000259" key="6">
    <source>
        <dbReference type="PROSITE" id="PS51736"/>
    </source>
</evidence>
<protein>
    <submittedName>
        <fullName evidence="7">Recombinase family protein</fullName>
    </submittedName>
</protein>
<evidence type="ECO:0000313" key="8">
    <source>
        <dbReference type="Proteomes" id="UP000600101"/>
    </source>
</evidence>
<feature type="active site" description="O-(5'-phospho-DNA)-serine intermediate" evidence="4 5">
    <location>
        <position position="19"/>
    </location>
</feature>
<feature type="domain" description="Resolvase/invertase-type recombinase catalytic" evidence="6">
    <location>
        <begin position="11"/>
        <end position="151"/>
    </location>
</feature>
<sequence>MASPSGDHARTFIAYLRVSTDRQGKSGLGLEAQQAAIQGFLRTTDRLLVTFTEVESGKNAGRVELHKALARCKAAGATLLVAKLDRLSRNLPFLRSLIDGGADVAFCDMPQVPAGAMGRFILTQMAAVAELEAGLISERTKAALSQAKARGVKLGGDRGYRPAAPPNAIKGAAASAEARQAKAARFRFGLLPMVQEMRNRGDSLRAIAAALESKGIVTSRSGKWTAMSVQRVLLTEQE</sequence>
<dbReference type="EMBL" id="JACOMF010000003">
    <property type="protein sequence ID" value="MBC4014620.1"/>
    <property type="molecule type" value="Genomic_DNA"/>
</dbReference>
<comment type="caution">
    <text evidence="7">The sequence shown here is derived from an EMBL/GenBank/DDBJ whole genome shotgun (WGS) entry which is preliminary data.</text>
</comment>
<evidence type="ECO:0000313" key="7">
    <source>
        <dbReference type="EMBL" id="MBC4014620.1"/>
    </source>
</evidence>
<evidence type="ECO:0000256" key="1">
    <source>
        <dbReference type="ARBA" id="ARBA00022908"/>
    </source>
</evidence>
<dbReference type="PROSITE" id="PS51736">
    <property type="entry name" value="RECOMBINASES_3"/>
    <property type="match status" value="1"/>
</dbReference>
<proteinExistence type="predicted"/>
<dbReference type="InterPro" id="IPR036162">
    <property type="entry name" value="Resolvase-like_N_sf"/>
</dbReference>
<keyword evidence="2" id="KW-0238">DNA-binding</keyword>
<dbReference type="GO" id="GO:0003677">
    <property type="term" value="F:DNA binding"/>
    <property type="evidence" value="ECO:0007669"/>
    <property type="project" value="UniProtKB-KW"/>
</dbReference>
<reference evidence="7" key="1">
    <citation type="submission" date="2020-08" db="EMBL/GenBank/DDBJ databases">
        <authorList>
            <person name="Hu Y."/>
            <person name="Nguyen S.V."/>
            <person name="Li F."/>
            <person name="Fanning S."/>
        </authorList>
    </citation>
    <scope>NUCLEOTIDE SEQUENCE</scope>
    <source>
        <strain evidence="7">SYSU D8009</strain>
    </source>
</reference>
<accession>A0A9X0UFQ1</accession>
<organism evidence="7 8">
    <name type="scientific">Siccirubricoccus deserti</name>
    <dbReference type="NCBI Taxonomy" id="2013562"/>
    <lineage>
        <taxon>Bacteria</taxon>
        <taxon>Pseudomonadati</taxon>
        <taxon>Pseudomonadota</taxon>
        <taxon>Alphaproteobacteria</taxon>
        <taxon>Acetobacterales</taxon>
        <taxon>Roseomonadaceae</taxon>
        <taxon>Siccirubricoccus</taxon>
    </lineage>
</organism>
<dbReference type="InterPro" id="IPR006119">
    <property type="entry name" value="Resolv_N"/>
</dbReference>
<dbReference type="RefSeq" id="WP_186769375.1">
    <property type="nucleotide sequence ID" value="NZ_JACOMF010000003.1"/>
</dbReference>
<gene>
    <name evidence="7" type="ORF">H7965_04715</name>
</gene>
<dbReference type="InterPro" id="IPR006118">
    <property type="entry name" value="Recombinase_CS"/>
</dbReference>
<dbReference type="AlphaFoldDB" id="A0A9X0UFQ1"/>
<dbReference type="CDD" id="cd00338">
    <property type="entry name" value="Ser_Recombinase"/>
    <property type="match status" value="1"/>
</dbReference>
<dbReference type="GO" id="GO:0000150">
    <property type="term" value="F:DNA strand exchange activity"/>
    <property type="evidence" value="ECO:0007669"/>
    <property type="project" value="InterPro"/>
</dbReference>
<dbReference type="SMART" id="SM00857">
    <property type="entry name" value="Resolvase"/>
    <property type="match status" value="1"/>
</dbReference>
<dbReference type="Pfam" id="PF00239">
    <property type="entry name" value="Resolvase"/>
    <property type="match status" value="1"/>
</dbReference>
<dbReference type="SUPFAM" id="SSF53041">
    <property type="entry name" value="Resolvase-like"/>
    <property type="match status" value="1"/>
</dbReference>
<dbReference type="GO" id="GO:0015074">
    <property type="term" value="P:DNA integration"/>
    <property type="evidence" value="ECO:0007669"/>
    <property type="project" value="UniProtKB-KW"/>
</dbReference>
<dbReference type="PANTHER" id="PTHR30461:SF2">
    <property type="entry name" value="SERINE RECOMBINASE PINE-RELATED"/>
    <property type="match status" value="1"/>
</dbReference>
<name>A0A9X0UFQ1_9PROT</name>
<dbReference type="PANTHER" id="PTHR30461">
    <property type="entry name" value="DNA-INVERTASE FROM LAMBDOID PROPHAGE"/>
    <property type="match status" value="1"/>
</dbReference>
<evidence type="ECO:0000256" key="3">
    <source>
        <dbReference type="ARBA" id="ARBA00023172"/>
    </source>
</evidence>
<keyword evidence="1" id="KW-0229">DNA integration</keyword>
<evidence type="ECO:0000256" key="4">
    <source>
        <dbReference type="PIRSR" id="PIRSR606118-50"/>
    </source>
</evidence>
<keyword evidence="3" id="KW-0233">DNA recombination</keyword>
<evidence type="ECO:0000256" key="5">
    <source>
        <dbReference type="PROSITE-ProRule" id="PRU10137"/>
    </source>
</evidence>
<dbReference type="InterPro" id="IPR050639">
    <property type="entry name" value="SSR_resolvase"/>
</dbReference>
<evidence type="ECO:0000256" key="2">
    <source>
        <dbReference type="ARBA" id="ARBA00023125"/>
    </source>
</evidence>
<dbReference type="Proteomes" id="UP000600101">
    <property type="component" value="Unassembled WGS sequence"/>
</dbReference>
<dbReference type="Gene3D" id="3.40.50.1390">
    <property type="entry name" value="Resolvase, N-terminal catalytic domain"/>
    <property type="match status" value="1"/>
</dbReference>
<keyword evidence="8" id="KW-1185">Reference proteome</keyword>